<keyword evidence="10 14" id="KW-0573">Peptidoglycan synthesis</keyword>
<evidence type="ECO:0000256" key="14">
    <source>
        <dbReference type="HAMAP-Rule" id="MF_02081"/>
    </source>
</evidence>
<evidence type="ECO:0000256" key="3">
    <source>
        <dbReference type="ARBA" id="ARBA00022475"/>
    </source>
</evidence>
<dbReference type="InterPro" id="IPR050515">
    <property type="entry name" value="Beta-lactam/transpept"/>
</dbReference>
<evidence type="ECO:0000256" key="8">
    <source>
        <dbReference type="ARBA" id="ARBA00022801"/>
    </source>
</evidence>
<dbReference type="GO" id="GO:0071555">
    <property type="term" value="P:cell wall organization"/>
    <property type="evidence" value="ECO:0007669"/>
    <property type="project" value="UniProtKB-KW"/>
</dbReference>
<name>A0A1X7AH26_9GAMM</name>
<evidence type="ECO:0000256" key="12">
    <source>
        <dbReference type="ARBA" id="ARBA00023136"/>
    </source>
</evidence>
<dbReference type="GO" id="GO:0005886">
    <property type="term" value="C:plasma membrane"/>
    <property type="evidence" value="ECO:0007669"/>
    <property type="project" value="UniProtKB-SubCell"/>
</dbReference>
<comment type="function">
    <text evidence="14">Catalyzes cross-linking of the peptidoglycan cell wall.</text>
</comment>
<evidence type="ECO:0000256" key="15">
    <source>
        <dbReference type="SAM" id="MobiDB-lite"/>
    </source>
</evidence>
<dbReference type="PANTHER" id="PTHR30627:SF2">
    <property type="entry name" value="PEPTIDOGLYCAN D,D-TRANSPEPTIDASE MRDA"/>
    <property type="match status" value="1"/>
</dbReference>
<evidence type="ECO:0000256" key="7">
    <source>
        <dbReference type="ARBA" id="ARBA00022692"/>
    </source>
</evidence>
<dbReference type="SUPFAM" id="SSF56601">
    <property type="entry name" value="beta-lactamase/transpeptidase-like"/>
    <property type="match status" value="1"/>
</dbReference>
<dbReference type="InterPro" id="IPR005311">
    <property type="entry name" value="PBP_dimer"/>
</dbReference>
<dbReference type="GO" id="GO:0071972">
    <property type="term" value="F:peptidoglycan L,D-transpeptidase activity"/>
    <property type="evidence" value="ECO:0007669"/>
    <property type="project" value="TreeGrafter"/>
</dbReference>
<accession>A0A1X7AH26</accession>
<dbReference type="GO" id="GO:0009002">
    <property type="term" value="F:serine-type D-Ala-D-Ala carboxypeptidase activity"/>
    <property type="evidence" value="ECO:0007669"/>
    <property type="project" value="UniProtKB-UniRule"/>
</dbReference>
<dbReference type="EC" id="3.4.16.4" evidence="14"/>
<keyword evidence="9 14" id="KW-0133">Cell shape</keyword>
<comment type="catalytic activity">
    <reaction evidence="14">
        <text>Preferential cleavage: (Ac)2-L-Lys-D-Ala-|-D-Ala. Also transpeptidation of peptidyl-alanyl moieties that are N-acyl substituents of D-alanine.</text>
        <dbReference type="EC" id="3.4.16.4"/>
    </reaction>
</comment>
<dbReference type="NCBIfam" id="TIGR03423">
    <property type="entry name" value="pbp2_mrdA"/>
    <property type="match status" value="1"/>
</dbReference>
<feature type="domain" description="Penicillin-binding protein dimerisation" evidence="17">
    <location>
        <begin position="63"/>
        <end position="233"/>
    </location>
</feature>
<comment type="pathway">
    <text evidence="14">Cell wall biogenesis; peptidoglycan biosynthesis.</text>
</comment>
<dbReference type="Gene3D" id="3.30.1390.30">
    <property type="entry name" value="Penicillin-binding protein 2a, domain 3"/>
    <property type="match status" value="1"/>
</dbReference>
<dbReference type="Pfam" id="PF00905">
    <property type="entry name" value="Transpeptidase"/>
    <property type="match status" value="1"/>
</dbReference>
<gene>
    <name evidence="18" type="primary">penA</name>
    <name evidence="14" type="synonym">mrdA</name>
    <name evidence="18" type="ORF">EHSB41UT_01193</name>
</gene>
<comment type="similarity">
    <text evidence="14">Belongs to the transpeptidase family. MrdA subfamily.</text>
</comment>
<evidence type="ECO:0000313" key="19">
    <source>
        <dbReference type="Proteomes" id="UP000196573"/>
    </source>
</evidence>
<organism evidence="18 19">
    <name type="scientific">Parendozoicomonas haliclonae</name>
    <dbReference type="NCBI Taxonomy" id="1960125"/>
    <lineage>
        <taxon>Bacteria</taxon>
        <taxon>Pseudomonadati</taxon>
        <taxon>Pseudomonadota</taxon>
        <taxon>Gammaproteobacteria</taxon>
        <taxon>Oceanospirillales</taxon>
        <taxon>Endozoicomonadaceae</taxon>
        <taxon>Parendozoicomonas</taxon>
    </lineage>
</organism>
<dbReference type="AlphaFoldDB" id="A0A1X7AH26"/>
<evidence type="ECO:0000259" key="17">
    <source>
        <dbReference type="Pfam" id="PF03717"/>
    </source>
</evidence>
<keyword evidence="19" id="KW-1185">Reference proteome</keyword>
<dbReference type="GO" id="GO:0008360">
    <property type="term" value="P:regulation of cell shape"/>
    <property type="evidence" value="ECO:0007669"/>
    <property type="project" value="UniProtKB-KW"/>
</dbReference>
<evidence type="ECO:0000256" key="6">
    <source>
        <dbReference type="ARBA" id="ARBA00022670"/>
    </source>
</evidence>
<keyword evidence="11 14" id="KW-1133">Transmembrane helix</keyword>
<evidence type="ECO:0000256" key="5">
    <source>
        <dbReference type="ARBA" id="ARBA00022645"/>
    </source>
</evidence>
<feature type="domain" description="Penicillin-binding protein transpeptidase" evidence="16">
    <location>
        <begin position="266"/>
        <end position="597"/>
    </location>
</feature>
<sequence>MAADTIKDHPGERRLVNFRVLLSVVVMILMTCGLIARAFYLQVIKHDELATQSEENRIYLRTVPPVRGLIYDAKGRLLAENRPSYNLTIIRERVKDMNGTLAELSKLIDIEPDDIASFKERVYQTRPFNSVTLKYRLNEEEIARLAVNHHRLPGVNVEAQLVRYYPDKAVGAHAVGYVGRINDRELKNIDPKLYEGTDVIGKTGLEKFYEPVLLGEPGYQEVESNARGRVLRVLNQVDPVQGEDVHLYLDLDLQKAAMEALKGKRGAVVALDPKTGGILALVSSPSYDTNAFVTGISYRDYSALRDNINRPLYDRATLGEYPPASTIKPFVSLAALDSETIDSEYRIFDKGYYQLPGDDHRYRNWKRTGDGWTDLRRAISRSNDTYYYDVAVKMGIDTIHEYMTMFGLGRRTGLDTAAERPGLMPSREWKRRARGLPWYPGETVIAGIGQGYMLVTPLQLATSTAIIANRGKVVKPRLAKPGIGVEPVEVQPSVEKDKDDWEVVVQGMIDVVDHPRGTAHIRMGKNRKYSVAGKTGTAQVVGIPQDIKEEEARVLEEFQKDHGLFIAFAPVEDPQIALAVIVENDSKMAVPVARKVMDAWLLPRMNADGTFSRPEEPTPLPAQTTEPVAQTGGQ</sequence>
<dbReference type="GO" id="GO:0008658">
    <property type="term" value="F:penicillin binding"/>
    <property type="evidence" value="ECO:0007669"/>
    <property type="project" value="UniProtKB-UniRule"/>
</dbReference>
<keyword evidence="3 14" id="KW-1003">Cell membrane</keyword>
<evidence type="ECO:0000256" key="2">
    <source>
        <dbReference type="ARBA" id="ARBA00004236"/>
    </source>
</evidence>
<evidence type="ECO:0000313" key="18">
    <source>
        <dbReference type="EMBL" id="SMA40435.1"/>
    </source>
</evidence>
<keyword evidence="6 14" id="KW-0645">Protease</keyword>
<protein>
    <recommendedName>
        <fullName evidence="14">Peptidoglycan D,D-transpeptidase MrdA</fullName>
        <ecNumber evidence="14">3.4.16.4</ecNumber>
    </recommendedName>
    <alternativeName>
        <fullName evidence="14">Penicillin-binding protein 2</fullName>
        <shortName evidence="14">PBP-2</shortName>
    </alternativeName>
</protein>
<evidence type="ECO:0000256" key="1">
    <source>
        <dbReference type="ARBA" id="ARBA00004167"/>
    </source>
</evidence>
<keyword evidence="4 14" id="KW-0997">Cell inner membrane</keyword>
<evidence type="ECO:0000256" key="11">
    <source>
        <dbReference type="ARBA" id="ARBA00022989"/>
    </source>
</evidence>
<evidence type="ECO:0000256" key="9">
    <source>
        <dbReference type="ARBA" id="ARBA00022960"/>
    </source>
</evidence>
<evidence type="ECO:0000256" key="13">
    <source>
        <dbReference type="ARBA" id="ARBA00023316"/>
    </source>
</evidence>
<dbReference type="SUPFAM" id="SSF56519">
    <property type="entry name" value="Penicillin binding protein dimerisation domain"/>
    <property type="match status" value="1"/>
</dbReference>
<dbReference type="InterPro" id="IPR017790">
    <property type="entry name" value="Penicillin-binding_protein_2"/>
</dbReference>
<comment type="subcellular location">
    <subcellularLocation>
        <location evidence="14">Cell inner membrane</location>
        <topology evidence="14">Single-pass membrane protein</topology>
    </subcellularLocation>
    <subcellularLocation>
        <location evidence="2">Cell membrane</location>
    </subcellularLocation>
    <subcellularLocation>
        <location evidence="1">Membrane</location>
        <topology evidence="1">Single-pass membrane protein</topology>
    </subcellularLocation>
</comment>
<evidence type="ECO:0000256" key="10">
    <source>
        <dbReference type="ARBA" id="ARBA00022984"/>
    </source>
</evidence>
<dbReference type="Pfam" id="PF03717">
    <property type="entry name" value="PBP_dimer"/>
    <property type="match status" value="1"/>
</dbReference>
<comment type="caution">
    <text evidence="14">Lacks conserved residue(s) required for the propagation of feature annotation.</text>
</comment>
<feature type="transmembrane region" description="Helical" evidence="14">
    <location>
        <begin position="20"/>
        <end position="40"/>
    </location>
</feature>
<proteinExistence type="inferred from homology"/>
<dbReference type="HAMAP" id="MF_02081">
    <property type="entry name" value="MrdA_transpept"/>
    <property type="match status" value="1"/>
</dbReference>
<dbReference type="UniPathway" id="UPA00219"/>
<dbReference type="EMBL" id="FWPT01000002">
    <property type="protein sequence ID" value="SMA40435.1"/>
    <property type="molecule type" value="Genomic_DNA"/>
</dbReference>
<evidence type="ECO:0000256" key="4">
    <source>
        <dbReference type="ARBA" id="ARBA00022519"/>
    </source>
</evidence>
<feature type="region of interest" description="Disordered" evidence="15">
    <location>
        <begin position="608"/>
        <end position="634"/>
    </location>
</feature>
<dbReference type="PANTHER" id="PTHR30627">
    <property type="entry name" value="PEPTIDOGLYCAN D,D-TRANSPEPTIDASE"/>
    <property type="match status" value="1"/>
</dbReference>
<keyword evidence="13 14" id="KW-0961">Cell wall biogenesis/degradation</keyword>
<keyword evidence="5 14" id="KW-0121">Carboxypeptidase</keyword>
<reference evidence="18 19" key="1">
    <citation type="submission" date="2017-03" db="EMBL/GenBank/DDBJ databases">
        <authorList>
            <person name="Afonso C.L."/>
            <person name="Miller P.J."/>
            <person name="Scott M.A."/>
            <person name="Spackman E."/>
            <person name="Goraichik I."/>
            <person name="Dimitrov K.M."/>
            <person name="Suarez D.L."/>
            <person name="Swayne D.E."/>
        </authorList>
    </citation>
    <scope>NUCLEOTIDE SEQUENCE [LARGE SCALE GENOMIC DNA]</scope>
    <source>
        <strain evidence="18">SB41UT1</strain>
    </source>
</reference>
<dbReference type="Gene3D" id="3.90.1310.10">
    <property type="entry name" value="Penicillin-binding protein 2a (Domain 2)"/>
    <property type="match status" value="1"/>
</dbReference>
<dbReference type="Gene3D" id="3.40.710.10">
    <property type="entry name" value="DD-peptidase/beta-lactamase superfamily"/>
    <property type="match status" value="1"/>
</dbReference>
<dbReference type="InterPro" id="IPR012338">
    <property type="entry name" value="Beta-lactam/transpept-like"/>
</dbReference>
<dbReference type="InterPro" id="IPR001460">
    <property type="entry name" value="PCN-bd_Tpept"/>
</dbReference>
<feature type="active site" description="Acyl-ester intermediate" evidence="14">
    <location>
        <position position="325"/>
    </location>
</feature>
<dbReference type="GO" id="GO:0006508">
    <property type="term" value="P:proteolysis"/>
    <property type="evidence" value="ECO:0007669"/>
    <property type="project" value="UniProtKB-KW"/>
</dbReference>
<keyword evidence="7 14" id="KW-0812">Transmembrane</keyword>
<keyword evidence="12 14" id="KW-0472">Membrane</keyword>
<dbReference type="Proteomes" id="UP000196573">
    <property type="component" value="Unassembled WGS sequence"/>
</dbReference>
<dbReference type="OrthoDB" id="9766847at2"/>
<dbReference type="RefSeq" id="WP_087107849.1">
    <property type="nucleotide sequence ID" value="NZ_CBCSCN010000001.1"/>
</dbReference>
<dbReference type="InterPro" id="IPR036138">
    <property type="entry name" value="PBP_dimer_sf"/>
</dbReference>
<keyword evidence="8 14" id="KW-0378">Hydrolase</keyword>
<dbReference type="GO" id="GO:0009252">
    <property type="term" value="P:peptidoglycan biosynthetic process"/>
    <property type="evidence" value="ECO:0007669"/>
    <property type="project" value="UniProtKB-UniRule"/>
</dbReference>
<evidence type="ECO:0000259" key="16">
    <source>
        <dbReference type="Pfam" id="PF00905"/>
    </source>
</evidence>